<evidence type="ECO:0008006" key="5">
    <source>
        <dbReference type="Google" id="ProtNLM"/>
    </source>
</evidence>
<dbReference type="AlphaFoldDB" id="N1PB86"/>
<dbReference type="GO" id="GO:0003824">
    <property type="term" value="F:catalytic activity"/>
    <property type="evidence" value="ECO:0007669"/>
    <property type="project" value="InterPro"/>
</dbReference>
<dbReference type="OMA" id="HGQTHEI"/>
<dbReference type="GO" id="GO:0009116">
    <property type="term" value="P:nucleoside metabolic process"/>
    <property type="evidence" value="ECO:0007669"/>
    <property type="project" value="InterPro"/>
</dbReference>
<dbReference type="Gene3D" id="3.40.50.1580">
    <property type="entry name" value="Nucleoside phosphorylase domain"/>
    <property type="match status" value="1"/>
</dbReference>
<evidence type="ECO:0000313" key="3">
    <source>
        <dbReference type="EnsemblMetazoa" id="CapteP210402"/>
    </source>
</evidence>
<evidence type="ECO:0000313" key="2">
    <source>
        <dbReference type="EMBL" id="ELU18921.1"/>
    </source>
</evidence>
<dbReference type="OrthoDB" id="1577640at2759"/>
<dbReference type="Proteomes" id="UP000014760">
    <property type="component" value="Unassembled WGS sequence"/>
</dbReference>
<evidence type="ECO:0000313" key="4">
    <source>
        <dbReference type="Proteomes" id="UP000014760"/>
    </source>
</evidence>
<feature type="compositionally biased region" description="Polar residues" evidence="1">
    <location>
        <begin position="244"/>
        <end position="260"/>
    </location>
</feature>
<dbReference type="STRING" id="283909.N1PB86"/>
<sequence length="843" mass="93851">MASSGVFDHGLDEEEVVLAPLRSGHSKVVKIERMLKSKLDPNKVKHFAGGPYAGIVIHQATNKKPLKKDADAKKVFYAHVHDLHSMPGEESDVKERRELRFWFKNADDQQIEDDSTDFFQELLDPEQFPRDYISFLKRSLQLMKSFVDIKRLELHITEVSSDDFEFDADDLKVMARKKKKGKKGKWKSQDELRTEEEQARLQGYDTYNQPAGLEAGATPAGRNLDPALRRVASQEDILQRKPGDTTNSLHGEFHQGTSATGDLHQSMLSHTIGYNDGQDNSDYYARNLLRQSWNAEDSSVSENNTTVVVTKRSVKNIELSSSGISEEAARAALAAAGVTGLVTKSQYDRQDKASSADEIDSQLVPQGQWAACCDPQTVNKIFTEATNTLGGMPPDLLPPPPPPPKIQPVLTWKGWQFIWAAKKQKVLSTLEDAYPNVINTKELIKLTNLKQGDAVYVMTDLSSRGLIKEVEKGWWTREQPKKRRPQIRSSTRKSQMPTLEDSIKSHEFKVVAHIPRLAPAKQPTVAIITLLYSEKLAVDAMMESKTTFIRYKTEGEGQVYTVGMIGKQRVVCTKLARLGHKGNSWVAAGNVVTRLLGTFSRIEHVILVGVGGGILHLDDDLRNVRKGDVAVSKPEFPGGAVYTTVTSVKKAADGELNFSTKSWSPESDELAKIIASFQSSSRRNFNLYDAMSGYMKEALKELEGGEARFDRPPAELDRPYQIIRGEEVEVSHPKVIRGSPRQLYPDQPIVHYGGIGTGSILNEDSALRSEFAIYNEVNAIDSGFEAILDSIDGNCKESFCVIRGISDYTDGQRRQEWQPYAALAAAALMKAIVISLPVEEDDD</sequence>
<protein>
    <recommendedName>
        <fullName evidence="5">Nucleoside phosphorylase domain-containing protein</fullName>
    </recommendedName>
</protein>
<organism evidence="2">
    <name type="scientific">Capitella teleta</name>
    <name type="common">Polychaete worm</name>
    <dbReference type="NCBI Taxonomy" id="283909"/>
    <lineage>
        <taxon>Eukaryota</taxon>
        <taxon>Metazoa</taxon>
        <taxon>Spiralia</taxon>
        <taxon>Lophotrochozoa</taxon>
        <taxon>Annelida</taxon>
        <taxon>Polychaeta</taxon>
        <taxon>Sedentaria</taxon>
        <taxon>Scolecida</taxon>
        <taxon>Capitellidae</taxon>
        <taxon>Capitella</taxon>
    </lineage>
</organism>
<accession>N1PB86</accession>
<dbReference type="PANTHER" id="PTHR47705">
    <property type="entry name" value="AGAP000321-PA"/>
    <property type="match status" value="1"/>
</dbReference>
<feature type="compositionally biased region" description="Polar residues" evidence="1">
    <location>
        <begin position="487"/>
        <end position="497"/>
    </location>
</feature>
<reference evidence="4" key="1">
    <citation type="submission" date="2012-12" db="EMBL/GenBank/DDBJ databases">
        <authorList>
            <person name="Hellsten U."/>
            <person name="Grimwood J."/>
            <person name="Chapman J.A."/>
            <person name="Shapiro H."/>
            <person name="Aerts A."/>
            <person name="Otillar R.P."/>
            <person name="Terry A.Y."/>
            <person name="Boore J.L."/>
            <person name="Simakov O."/>
            <person name="Marletaz F."/>
            <person name="Cho S.-J."/>
            <person name="Edsinger-Gonzales E."/>
            <person name="Havlak P."/>
            <person name="Kuo D.-H."/>
            <person name="Larsson T."/>
            <person name="Lv J."/>
            <person name="Arendt D."/>
            <person name="Savage R."/>
            <person name="Osoegawa K."/>
            <person name="de Jong P."/>
            <person name="Lindberg D.R."/>
            <person name="Seaver E.C."/>
            <person name="Weisblat D.A."/>
            <person name="Putnam N.H."/>
            <person name="Grigoriev I.V."/>
            <person name="Rokhsar D.S."/>
        </authorList>
    </citation>
    <scope>NUCLEOTIDE SEQUENCE</scope>
    <source>
        <strain evidence="4">I ESC-2004</strain>
    </source>
</reference>
<keyword evidence="4" id="KW-1185">Reference proteome</keyword>
<feature type="region of interest" description="Disordered" evidence="1">
    <location>
        <begin position="478"/>
        <end position="499"/>
    </location>
</feature>
<dbReference type="SUPFAM" id="SSF53167">
    <property type="entry name" value="Purine and uridine phosphorylases"/>
    <property type="match status" value="1"/>
</dbReference>
<dbReference type="EMBL" id="AMQN01000059">
    <property type="status" value="NOT_ANNOTATED_CDS"/>
    <property type="molecule type" value="Genomic_DNA"/>
</dbReference>
<dbReference type="PANTHER" id="PTHR47705:SF1">
    <property type="entry name" value="PNP_UDP_1 DOMAIN-CONTAINING PROTEIN"/>
    <property type="match status" value="1"/>
</dbReference>
<evidence type="ECO:0000256" key="1">
    <source>
        <dbReference type="SAM" id="MobiDB-lite"/>
    </source>
</evidence>
<reference evidence="3" key="3">
    <citation type="submission" date="2015-06" db="UniProtKB">
        <authorList>
            <consortium name="EnsemblMetazoa"/>
        </authorList>
    </citation>
    <scope>IDENTIFICATION</scope>
</reference>
<feature type="region of interest" description="Disordered" evidence="1">
    <location>
        <begin position="234"/>
        <end position="260"/>
    </location>
</feature>
<reference evidence="2 4" key="2">
    <citation type="journal article" date="2013" name="Nature">
        <title>Insights into bilaterian evolution from three spiralian genomes.</title>
        <authorList>
            <person name="Simakov O."/>
            <person name="Marletaz F."/>
            <person name="Cho S.J."/>
            <person name="Edsinger-Gonzales E."/>
            <person name="Havlak P."/>
            <person name="Hellsten U."/>
            <person name="Kuo D.H."/>
            <person name="Larsson T."/>
            <person name="Lv J."/>
            <person name="Arendt D."/>
            <person name="Savage R."/>
            <person name="Osoegawa K."/>
            <person name="de Jong P."/>
            <person name="Grimwood J."/>
            <person name="Chapman J.A."/>
            <person name="Shapiro H."/>
            <person name="Aerts A."/>
            <person name="Otillar R.P."/>
            <person name="Terry A.Y."/>
            <person name="Boore J.L."/>
            <person name="Grigoriev I.V."/>
            <person name="Lindberg D.R."/>
            <person name="Seaver E.C."/>
            <person name="Weisblat D.A."/>
            <person name="Putnam N.H."/>
            <person name="Rokhsar D.S."/>
        </authorList>
    </citation>
    <scope>NUCLEOTIDE SEQUENCE</scope>
    <source>
        <strain evidence="2 4">I ESC-2004</strain>
    </source>
</reference>
<dbReference type="EMBL" id="KB291798">
    <property type="protein sequence ID" value="ELU18921.1"/>
    <property type="molecule type" value="Genomic_DNA"/>
</dbReference>
<dbReference type="InterPro" id="IPR035994">
    <property type="entry name" value="Nucleoside_phosphorylase_sf"/>
</dbReference>
<name>N1PB86_CAPTE</name>
<gene>
    <name evidence="2" type="ORF">CAPTEDRAFT_210402</name>
</gene>
<proteinExistence type="predicted"/>
<dbReference type="HOGENOM" id="CLU_019799_0_0_1"/>
<dbReference type="EnsemblMetazoa" id="CapteT210402">
    <property type="protein sequence ID" value="CapteP210402"/>
    <property type="gene ID" value="CapteG210402"/>
</dbReference>